<evidence type="ECO:0000256" key="1">
    <source>
        <dbReference type="SAM" id="MobiDB-lite"/>
    </source>
</evidence>
<evidence type="ECO:0000313" key="3">
    <source>
        <dbReference type="Proteomes" id="UP000440578"/>
    </source>
</evidence>
<keyword evidence="3" id="KW-1185">Reference proteome</keyword>
<protein>
    <submittedName>
        <fullName evidence="2">Uncharacterized protein</fullName>
    </submittedName>
</protein>
<dbReference type="Proteomes" id="UP000440578">
    <property type="component" value="Unassembled WGS sequence"/>
</dbReference>
<gene>
    <name evidence="2" type="ORF">FJT64_009598</name>
</gene>
<reference evidence="2 3" key="1">
    <citation type="submission" date="2019-07" db="EMBL/GenBank/DDBJ databases">
        <title>Draft genome assembly of a fouling barnacle, Amphibalanus amphitrite (Darwin, 1854): The first reference genome for Thecostraca.</title>
        <authorList>
            <person name="Kim W."/>
        </authorList>
    </citation>
    <scope>NUCLEOTIDE SEQUENCE [LARGE SCALE GENOMIC DNA]</scope>
    <source>
        <strain evidence="2">SNU_AA5</strain>
        <tissue evidence="2">Soma without cirri and trophi</tissue>
    </source>
</reference>
<name>A0A6A4VM11_AMPAM</name>
<dbReference type="EMBL" id="VIIS01001815">
    <property type="protein sequence ID" value="KAF0292400.1"/>
    <property type="molecule type" value="Genomic_DNA"/>
</dbReference>
<comment type="caution">
    <text evidence="2">The sequence shown here is derived from an EMBL/GenBank/DDBJ whole genome shotgun (WGS) entry which is preliminary data.</text>
</comment>
<feature type="region of interest" description="Disordered" evidence="1">
    <location>
        <begin position="109"/>
        <end position="134"/>
    </location>
</feature>
<dbReference type="OrthoDB" id="6366166at2759"/>
<organism evidence="2 3">
    <name type="scientific">Amphibalanus amphitrite</name>
    <name type="common">Striped barnacle</name>
    <name type="synonym">Balanus amphitrite</name>
    <dbReference type="NCBI Taxonomy" id="1232801"/>
    <lineage>
        <taxon>Eukaryota</taxon>
        <taxon>Metazoa</taxon>
        <taxon>Ecdysozoa</taxon>
        <taxon>Arthropoda</taxon>
        <taxon>Crustacea</taxon>
        <taxon>Multicrustacea</taxon>
        <taxon>Cirripedia</taxon>
        <taxon>Thoracica</taxon>
        <taxon>Thoracicalcarea</taxon>
        <taxon>Balanomorpha</taxon>
        <taxon>Balanoidea</taxon>
        <taxon>Balanidae</taxon>
        <taxon>Amphibalaninae</taxon>
        <taxon>Amphibalanus</taxon>
    </lineage>
</organism>
<evidence type="ECO:0000313" key="2">
    <source>
        <dbReference type="EMBL" id="KAF0292400.1"/>
    </source>
</evidence>
<feature type="compositionally biased region" description="Acidic residues" evidence="1">
    <location>
        <begin position="114"/>
        <end position="132"/>
    </location>
</feature>
<accession>A0A6A4VM11</accession>
<dbReference type="AlphaFoldDB" id="A0A6A4VM11"/>
<proteinExistence type="predicted"/>
<sequence>MLSQLDNLNQNTLDDCTMVLGTTGAIAGDGKALDSAGKDAAIGAIGGTCLQSVLLNGTLNDPHQAGGMVTSSLGSVTAVGKGIDNTNLNGELVPSDMAAARRRRRSLDIPDYPLCEEDEEAEPTTPDPDDPDALPCKTAKELALLDQKRKAASQVPTMLESVKQMQDKLMSIALPGEDPFTLKTPDGLEMTLVMMEGWALAGYRMRLGEAEYQFPSLCAVLHEEANCSAAYNMTVGLQAINWPTLLYSYGDGTDAVSKDSSNLQLKLVQQLPGTTELEQVPVYDLPSHQRVRITVPRGKKGEKPVLPGG</sequence>